<dbReference type="Proteomes" id="UP000037269">
    <property type="component" value="Unassembled WGS sequence"/>
</dbReference>
<protein>
    <submittedName>
        <fullName evidence="2">Crossover junction endodeoxyribonuclease RuvC</fullName>
    </submittedName>
</protein>
<dbReference type="GeneID" id="42309449"/>
<keyword evidence="3" id="KW-1185">Reference proteome</keyword>
<dbReference type="InterPro" id="IPR036397">
    <property type="entry name" value="RNaseH_sf"/>
</dbReference>
<accession>A0A0D1XVN1</accession>
<gene>
    <name evidence="1" type="ORF">AF333_30470</name>
    <name evidence="2" type="ORF">SAMN04487909_108108</name>
</gene>
<evidence type="ECO:0000313" key="1">
    <source>
        <dbReference type="EMBL" id="KON84262.1"/>
    </source>
</evidence>
<dbReference type="RefSeq" id="WP_043065739.1">
    <property type="nucleotide sequence ID" value="NZ_CCMI01000051.1"/>
</dbReference>
<dbReference type="OrthoDB" id="2850721at2"/>
<name>A0A0D1XVN1_ANEMI</name>
<dbReference type="GO" id="GO:0003676">
    <property type="term" value="F:nucleic acid binding"/>
    <property type="evidence" value="ECO:0007669"/>
    <property type="project" value="InterPro"/>
</dbReference>
<dbReference type="SUPFAM" id="SSF53098">
    <property type="entry name" value="Ribonuclease H-like"/>
    <property type="match status" value="1"/>
</dbReference>
<reference evidence="1 3" key="1">
    <citation type="submission" date="2015-07" db="EMBL/GenBank/DDBJ databases">
        <title>Fjat-14205 dsm 2895.</title>
        <authorList>
            <person name="Liu B."/>
            <person name="Wang J."/>
            <person name="Zhu Y."/>
            <person name="Liu G."/>
            <person name="Chen Q."/>
            <person name="Chen Z."/>
            <person name="Lan J."/>
            <person name="Che J."/>
            <person name="Ge C."/>
            <person name="Shi H."/>
            <person name="Pan Z."/>
            <person name="Liu X."/>
        </authorList>
    </citation>
    <scope>NUCLEOTIDE SEQUENCE [LARGE SCALE GENOMIC DNA]</scope>
    <source>
        <strain evidence="1 3">DSM 2895</strain>
    </source>
</reference>
<evidence type="ECO:0000313" key="2">
    <source>
        <dbReference type="EMBL" id="SDI83439.1"/>
    </source>
</evidence>
<evidence type="ECO:0000313" key="4">
    <source>
        <dbReference type="Proteomes" id="UP000182836"/>
    </source>
</evidence>
<dbReference type="Gene3D" id="3.30.420.10">
    <property type="entry name" value="Ribonuclease H-like superfamily/Ribonuclease H"/>
    <property type="match status" value="1"/>
</dbReference>
<sequence length="176" mass="19597">MTRYVGIDPSTKTGIVALSPSGRTLDAREIEGKGEDPRRMYSIIQAVSRAIQPDDIICIEDFGFSSQKAVILGGIGWGIRMELYRRGFKYIQVAPKALKKFTGAGGNANKEQVADGVFNCWGLRYKSDNVTDAYVLAQIARAMHENIKTTKFQQEVINVIRNPQPKSKKKKEKKTG</sequence>
<dbReference type="STRING" id="47500.AF333_30470"/>
<evidence type="ECO:0000313" key="3">
    <source>
        <dbReference type="Proteomes" id="UP000037269"/>
    </source>
</evidence>
<organism evidence="1 3">
    <name type="scientific">Aneurinibacillus migulanus</name>
    <name type="common">Bacillus migulanus</name>
    <dbReference type="NCBI Taxonomy" id="47500"/>
    <lineage>
        <taxon>Bacteria</taxon>
        <taxon>Bacillati</taxon>
        <taxon>Bacillota</taxon>
        <taxon>Bacilli</taxon>
        <taxon>Bacillales</taxon>
        <taxon>Paenibacillaceae</taxon>
        <taxon>Aneurinibacillus group</taxon>
        <taxon>Aneurinibacillus</taxon>
    </lineage>
</organism>
<dbReference type="PATRIC" id="fig|47500.8.peg.6500"/>
<dbReference type="EMBL" id="LGUG01000013">
    <property type="protein sequence ID" value="KON84262.1"/>
    <property type="molecule type" value="Genomic_DNA"/>
</dbReference>
<dbReference type="AlphaFoldDB" id="A0A0D1XVN1"/>
<dbReference type="InterPro" id="IPR012337">
    <property type="entry name" value="RNaseH-like_sf"/>
</dbReference>
<reference evidence="2 4" key="2">
    <citation type="submission" date="2016-10" db="EMBL/GenBank/DDBJ databases">
        <authorList>
            <person name="de Groot N.N."/>
        </authorList>
    </citation>
    <scope>NUCLEOTIDE SEQUENCE [LARGE SCALE GENOMIC DNA]</scope>
    <source>
        <strain evidence="2 4">DSM 2895</strain>
    </source>
</reference>
<proteinExistence type="predicted"/>
<dbReference type="Proteomes" id="UP000182836">
    <property type="component" value="Unassembled WGS sequence"/>
</dbReference>
<dbReference type="EMBL" id="FNED01000008">
    <property type="protein sequence ID" value="SDI83439.1"/>
    <property type="molecule type" value="Genomic_DNA"/>
</dbReference>